<evidence type="ECO:0000256" key="6">
    <source>
        <dbReference type="ARBA" id="ARBA00048785"/>
    </source>
</evidence>
<dbReference type="HAMAP" id="MF_00178">
    <property type="entry name" value="Lumazine_synth"/>
    <property type="match status" value="1"/>
</dbReference>
<feature type="binding site" evidence="7">
    <location>
        <position position="129"/>
    </location>
    <ligand>
        <name>(2S)-2-hydroxy-3-oxobutyl phosphate</name>
        <dbReference type="ChEBI" id="CHEBI:58830"/>
    </ligand>
</feature>
<evidence type="ECO:0000256" key="5">
    <source>
        <dbReference type="ARBA" id="ARBA00022679"/>
    </source>
</evidence>
<proteinExistence type="inferred from homology"/>
<dbReference type="InterPro" id="IPR034964">
    <property type="entry name" value="LS"/>
</dbReference>
<dbReference type="GO" id="GO:0009231">
    <property type="term" value="P:riboflavin biosynthetic process"/>
    <property type="evidence" value="ECO:0007669"/>
    <property type="project" value="UniProtKB-UniRule"/>
</dbReference>
<sequence length="170" mass="18533">MKPYTLEPNHNGEGLHIGIVCGRFNEEIGFAELDACLDELAKLGVDERQIMVVTVPGALEIGLALQQMALSYEFDALIALGAVIRGETYHFEIVSNESAAAITRVGLDMNIPIANGILTCENDEQAQERAETKGRDCAICAVEMANLAEALIPESDDDEDEDEDDFDDEE</sequence>
<accession>A0A7Y4LBJ5</accession>
<feature type="binding site" evidence="7">
    <location>
        <position position="24"/>
    </location>
    <ligand>
        <name>5-amino-6-(D-ribitylamino)uracil</name>
        <dbReference type="ChEBI" id="CHEBI:15934"/>
    </ligand>
</feature>
<comment type="similarity">
    <text evidence="2 7">Belongs to the DMRL synthase family.</text>
</comment>
<keyword evidence="10" id="KW-1185">Reference proteome</keyword>
<dbReference type="EMBL" id="JABGBO010000012">
    <property type="protein sequence ID" value="NOL50484.1"/>
    <property type="molecule type" value="Genomic_DNA"/>
</dbReference>
<feature type="region of interest" description="Disordered" evidence="8">
    <location>
        <begin position="150"/>
        <end position="170"/>
    </location>
</feature>
<evidence type="ECO:0000313" key="10">
    <source>
        <dbReference type="Proteomes" id="UP000541421"/>
    </source>
</evidence>
<dbReference type="InterPro" id="IPR036467">
    <property type="entry name" value="LS/RS_sf"/>
</dbReference>
<evidence type="ECO:0000256" key="1">
    <source>
        <dbReference type="ARBA" id="ARBA00004917"/>
    </source>
</evidence>
<evidence type="ECO:0000256" key="8">
    <source>
        <dbReference type="SAM" id="MobiDB-lite"/>
    </source>
</evidence>
<dbReference type="GO" id="GO:0005829">
    <property type="term" value="C:cytosol"/>
    <property type="evidence" value="ECO:0007669"/>
    <property type="project" value="TreeGrafter"/>
</dbReference>
<protein>
    <recommendedName>
        <fullName evidence="3 7">6,7-dimethyl-8-ribityllumazine synthase</fullName>
        <shortName evidence="7">DMRL synthase</shortName>
        <shortName evidence="7">LS</shortName>
        <shortName evidence="7">Lumazine synthase</shortName>
        <ecNumber evidence="3 7">2.5.1.78</ecNumber>
    </recommendedName>
</protein>
<evidence type="ECO:0000256" key="4">
    <source>
        <dbReference type="ARBA" id="ARBA00022619"/>
    </source>
</evidence>
<dbReference type="EC" id="2.5.1.78" evidence="3 7"/>
<dbReference type="Pfam" id="PF00885">
    <property type="entry name" value="DMRL_synthase"/>
    <property type="match status" value="1"/>
</dbReference>
<evidence type="ECO:0000256" key="7">
    <source>
        <dbReference type="HAMAP-Rule" id="MF_00178"/>
    </source>
</evidence>
<dbReference type="UniPathway" id="UPA00275">
    <property type="reaction ID" value="UER00404"/>
</dbReference>
<gene>
    <name evidence="7" type="primary">ribH</name>
    <name evidence="9" type="ORF">HKX40_10125</name>
</gene>
<dbReference type="Gene3D" id="3.40.50.960">
    <property type="entry name" value="Lumazine/riboflavin synthase"/>
    <property type="match status" value="1"/>
</dbReference>
<comment type="catalytic activity">
    <reaction evidence="6 7">
        <text>(2S)-2-hydroxy-3-oxobutyl phosphate + 5-amino-6-(D-ribitylamino)uracil = 6,7-dimethyl-8-(1-D-ribityl)lumazine + phosphate + 2 H2O + H(+)</text>
        <dbReference type="Rhea" id="RHEA:26152"/>
        <dbReference type="ChEBI" id="CHEBI:15377"/>
        <dbReference type="ChEBI" id="CHEBI:15378"/>
        <dbReference type="ChEBI" id="CHEBI:15934"/>
        <dbReference type="ChEBI" id="CHEBI:43474"/>
        <dbReference type="ChEBI" id="CHEBI:58201"/>
        <dbReference type="ChEBI" id="CHEBI:58830"/>
        <dbReference type="EC" id="2.5.1.78"/>
    </reaction>
</comment>
<feature type="binding site" evidence="7">
    <location>
        <begin position="87"/>
        <end position="88"/>
    </location>
    <ligand>
        <name>(2S)-2-hydroxy-3-oxobutyl phosphate</name>
        <dbReference type="ChEBI" id="CHEBI:58830"/>
    </ligand>
</feature>
<organism evidence="9 10">
    <name type="scientific">Pelistega europaea</name>
    <dbReference type="NCBI Taxonomy" id="106147"/>
    <lineage>
        <taxon>Bacteria</taxon>
        <taxon>Pseudomonadati</taxon>
        <taxon>Pseudomonadota</taxon>
        <taxon>Betaproteobacteria</taxon>
        <taxon>Burkholderiales</taxon>
        <taxon>Alcaligenaceae</taxon>
        <taxon>Pelistega</taxon>
    </lineage>
</organism>
<dbReference type="PANTHER" id="PTHR21058:SF0">
    <property type="entry name" value="6,7-DIMETHYL-8-RIBITYLLUMAZINE SYNTHASE"/>
    <property type="match status" value="1"/>
</dbReference>
<dbReference type="InterPro" id="IPR002180">
    <property type="entry name" value="LS/RS"/>
</dbReference>
<dbReference type="PANTHER" id="PTHR21058">
    <property type="entry name" value="6,7-DIMETHYL-8-RIBITYLLUMAZINE SYNTHASE DMRL SYNTHASE LUMAZINE SYNTHASE"/>
    <property type="match status" value="1"/>
</dbReference>
<comment type="caution">
    <text evidence="9">The sequence shown here is derived from an EMBL/GenBank/DDBJ whole genome shotgun (WGS) entry which is preliminary data.</text>
</comment>
<dbReference type="AlphaFoldDB" id="A0A7Y4LBJ5"/>
<dbReference type="NCBIfam" id="TIGR00114">
    <property type="entry name" value="lumazine-synth"/>
    <property type="match status" value="1"/>
</dbReference>
<evidence type="ECO:0000313" key="9">
    <source>
        <dbReference type="EMBL" id="NOL50484.1"/>
    </source>
</evidence>
<keyword evidence="4 7" id="KW-0686">Riboflavin biosynthesis</keyword>
<name>A0A7Y4LBJ5_9BURK</name>
<dbReference type="SUPFAM" id="SSF52121">
    <property type="entry name" value="Lumazine synthase"/>
    <property type="match status" value="1"/>
</dbReference>
<comment type="function">
    <text evidence="7">Catalyzes the formation of 6,7-dimethyl-8-ribityllumazine by condensation of 5-amino-6-(D-ribitylamino)uracil with 3,4-dihydroxy-2-butanone 4-phosphate. This is the penultimate step in the biosynthesis of riboflavin.</text>
</comment>
<feature type="binding site" evidence="7">
    <location>
        <position position="115"/>
    </location>
    <ligand>
        <name>5-amino-6-(D-ribitylamino)uracil</name>
        <dbReference type="ChEBI" id="CHEBI:15934"/>
    </ligand>
</feature>
<evidence type="ECO:0000256" key="3">
    <source>
        <dbReference type="ARBA" id="ARBA00012664"/>
    </source>
</evidence>
<feature type="binding site" evidence="7">
    <location>
        <begin position="58"/>
        <end position="60"/>
    </location>
    <ligand>
        <name>5-amino-6-(D-ribitylamino)uracil</name>
        <dbReference type="ChEBI" id="CHEBI:15934"/>
    </ligand>
</feature>
<feature type="compositionally biased region" description="Acidic residues" evidence="8">
    <location>
        <begin position="154"/>
        <end position="170"/>
    </location>
</feature>
<evidence type="ECO:0000256" key="2">
    <source>
        <dbReference type="ARBA" id="ARBA00007424"/>
    </source>
</evidence>
<reference evidence="9 10" key="1">
    <citation type="submission" date="2020-05" db="EMBL/GenBank/DDBJ databases">
        <authorList>
            <person name="Niu N."/>
        </authorList>
    </citation>
    <scope>NUCLEOTIDE SEQUENCE [LARGE SCALE GENOMIC DNA]</scope>
    <source>
        <strain evidence="9 10">LMG10982</strain>
    </source>
</reference>
<dbReference type="Proteomes" id="UP000541421">
    <property type="component" value="Unassembled WGS sequence"/>
</dbReference>
<dbReference type="RefSeq" id="WP_171589467.1">
    <property type="nucleotide sequence ID" value="NZ_JABGBO010000012.1"/>
</dbReference>
<comment type="pathway">
    <text evidence="1 7">Cofactor biosynthesis; riboflavin biosynthesis; riboflavin from 2-hydroxy-3-oxobutyl phosphate and 5-amino-6-(D-ribitylamino)uracil: step 1/2.</text>
</comment>
<feature type="active site" description="Proton donor" evidence="7">
    <location>
        <position position="90"/>
    </location>
</feature>
<dbReference type="CDD" id="cd09209">
    <property type="entry name" value="Lumazine_synthase-I"/>
    <property type="match status" value="1"/>
</dbReference>
<dbReference type="GO" id="GO:0000906">
    <property type="term" value="F:6,7-dimethyl-8-ribityllumazine synthase activity"/>
    <property type="evidence" value="ECO:0007669"/>
    <property type="project" value="UniProtKB-UniRule"/>
</dbReference>
<dbReference type="GO" id="GO:0009349">
    <property type="term" value="C:riboflavin synthase complex"/>
    <property type="evidence" value="ECO:0007669"/>
    <property type="project" value="UniProtKB-UniRule"/>
</dbReference>
<feature type="binding site" evidence="7">
    <location>
        <begin position="82"/>
        <end position="84"/>
    </location>
    <ligand>
        <name>5-amino-6-(D-ribitylamino)uracil</name>
        <dbReference type="ChEBI" id="CHEBI:15934"/>
    </ligand>
</feature>
<keyword evidence="5 7" id="KW-0808">Transferase</keyword>